<dbReference type="PANTHER" id="PTHR30055">
    <property type="entry name" value="HTH-TYPE TRANSCRIPTIONAL REGULATOR RUTR"/>
    <property type="match status" value="1"/>
</dbReference>
<accession>A0ABP6VKF7</accession>
<comment type="caution">
    <text evidence="7">The sequence shown here is derived from an EMBL/GenBank/DDBJ whole genome shotgun (WGS) entry which is preliminary data.</text>
</comment>
<keyword evidence="3" id="KW-0804">Transcription</keyword>
<feature type="region of interest" description="Disordered" evidence="5">
    <location>
        <begin position="127"/>
        <end position="152"/>
    </location>
</feature>
<dbReference type="EMBL" id="BAABBB010000012">
    <property type="protein sequence ID" value="GAA3535610.1"/>
    <property type="molecule type" value="Genomic_DNA"/>
</dbReference>
<feature type="domain" description="HTH tetR-type" evidence="6">
    <location>
        <begin position="13"/>
        <end position="73"/>
    </location>
</feature>
<feature type="DNA-binding region" description="H-T-H motif" evidence="4">
    <location>
        <begin position="36"/>
        <end position="55"/>
    </location>
</feature>
<evidence type="ECO:0000256" key="2">
    <source>
        <dbReference type="ARBA" id="ARBA00023125"/>
    </source>
</evidence>
<evidence type="ECO:0000256" key="4">
    <source>
        <dbReference type="PROSITE-ProRule" id="PRU00335"/>
    </source>
</evidence>
<keyword evidence="2 4" id="KW-0238">DNA-binding</keyword>
<gene>
    <name evidence="7" type="ORF">GCM10022263_24390</name>
</gene>
<evidence type="ECO:0000313" key="7">
    <source>
        <dbReference type="EMBL" id="GAA3535610.1"/>
    </source>
</evidence>
<evidence type="ECO:0000256" key="1">
    <source>
        <dbReference type="ARBA" id="ARBA00023015"/>
    </source>
</evidence>
<organism evidence="7 8">
    <name type="scientific">Nocardioides daeguensis</name>
    <dbReference type="NCBI Taxonomy" id="908359"/>
    <lineage>
        <taxon>Bacteria</taxon>
        <taxon>Bacillati</taxon>
        <taxon>Actinomycetota</taxon>
        <taxon>Actinomycetes</taxon>
        <taxon>Propionibacteriales</taxon>
        <taxon>Nocardioidaceae</taxon>
        <taxon>Nocardioides</taxon>
    </lineage>
</organism>
<dbReference type="InterPro" id="IPR001647">
    <property type="entry name" value="HTH_TetR"/>
</dbReference>
<name>A0ABP6VKF7_9ACTN</name>
<protein>
    <recommendedName>
        <fullName evidence="6">HTH tetR-type domain-containing protein</fullName>
    </recommendedName>
</protein>
<sequence length="152" mass="16429">MAELCNRREEKRHLTALRLQQCAVRLTLEHGFDGWTIDDLAAAADVSRRTVFNYFDGKAEVVLGPEPAVDEELVATFVGGGPTGRLFDDLIVLAHETTRDQAGSEQHMAAVRDAVTRGSSSWCTGASSPPPTCWASASANARAPTSRTRRCA</sequence>
<dbReference type="InterPro" id="IPR050109">
    <property type="entry name" value="HTH-type_TetR-like_transc_reg"/>
</dbReference>
<evidence type="ECO:0000256" key="3">
    <source>
        <dbReference type="ARBA" id="ARBA00023163"/>
    </source>
</evidence>
<dbReference type="RefSeq" id="WP_218235737.1">
    <property type="nucleotide sequence ID" value="NZ_BAABBB010000012.1"/>
</dbReference>
<keyword evidence="1" id="KW-0805">Transcription regulation</keyword>
<proteinExistence type="predicted"/>
<keyword evidence="8" id="KW-1185">Reference proteome</keyword>
<evidence type="ECO:0000256" key="5">
    <source>
        <dbReference type="SAM" id="MobiDB-lite"/>
    </source>
</evidence>
<feature type="compositionally biased region" description="Polar residues" evidence="5">
    <location>
        <begin position="135"/>
        <end position="146"/>
    </location>
</feature>
<reference evidence="8" key="1">
    <citation type="journal article" date="2019" name="Int. J. Syst. Evol. Microbiol.">
        <title>The Global Catalogue of Microorganisms (GCM) 10K type strain sequencing project: providing services to taxonomists for standard genome sequencing and annotation.</title>
        <authorList>
            <consortium name="The Broad Institute Genomics Platform"/>
            <consortium name="The Broad Institute Genome Sequencing Center for Infectious Disease"/>
            <person name="Wu L."/>
            <person name="Ma J."/>
        </authorList>
    </citation>
    <scope>NUCLEOTIDE SEQUENCE [LARGE SCALE GENOMIC DNA]</scope>
    <source>
        <strain evidence="8">JCM 17460</strain>
    </source>
</reference>
<dbReference type="PROSITE" id="PS50977">
    <property type="entry name" value="HTH_TETR_2"/>
    <property type="match status" value="1"/>
</dbReference>
<dbReference type="PROSITE" id="PS01081">
    <property type="entry name" value="HTH_TETR_1"/>
    <property type="match status" value="1"/>
</dbReference>
<dbReference type="PANTHER" id="PTHR30055:SF234">
    <property type="entry name" value="HTH-TYPE TRANSCRIPTIONAL REGULATOR BETI"/>
    <property type="match status" value="1"/>
</dbReference>
<evidence type="ECO:0000259" key="6">
    <source>
        <dbReference type="PROSITE" id="PS50977"/>
    </source>
</evidence>
<dbReference type="Proteomes" id="UP001500301">
    <property type="component" value="Unassembled WGS sequence"/>
</dbReference>
<dbReference type="InterPro" id="IPR023772">
    <property type="entry name" value="DNA-bd_HTH_TetR-type_CS"/>
</dbReference>
<dbReference type="Pfam" id="PF00440">
    <property type="entry name" value="TetR_N"/>
    <property type="match status" value="1"/>
</dbReference>
<evidence type="ECO:0000313" key="8">
    <source>
        <dbReference type="Proteomes" id="UP001500301"/>
    </source>
</evidence>